<evidence type="ECO:0000313" key="2">
    <source>
        <dbReference type="EMBL" id="SFM61641.1"/>
    </source>
</evidence>
<dbReference type="SUPFAM" id="SSF56281">
    <property type="entry name" value="Metallo-hydrolase/oxidoreductase"/>
    <property type="match status" value="1"/>
</dbReference>
<dbReference type="InterPro" id="IPR036866">
    <property type="entry name" value="RibonucZ/Hydroxyglut_hydro"/>
</dbReference>
<dbReference type="SMART" id="SM00849">
    <property type="entry name" value="Lactamase_B"/>
    <property type="match status" value="1"/>
</dbReference>
<gene>
    <name evidence="2" type="ORF">SAMN05216217_109102</name>
</gene>
<evidence type="ECO:0000259" key="1">
    <source>
        <dbReference type="SMART" id="SM00849"/>
    </source>
</evidence>
<dbReference type="PANTHER" id="PTHR43041">
    <property type="entry name" value="HYDROLASE, METALLO-BETA-LACTAMASE SUPERFAMILY"/>
    <property type="match status" value="1"/>
</dbReference>
<sequence>MAAKARVLFDNGNHKVLCFDQLVTGDGVQSNQFLIIDGDQHALLDPGGDLTYMPLSLAVSEHIPLGDLTYVLASHQDPDIIASLDKWFLHTRCKVVCSKLWARFLPHLSAAYLTRHSGVSTTERMIEVPDQGMYIPLGSSRLMVLPAHFLHSVGNLHFYDPVSGILFSGDMGASLVDDADPVTDFAEHVPTMEGFHRRYMAGNKACRLWANMVRKLQPKMMVPQHGRPFCGPDMIGAFLDWISQLQCGMDLLDQSHYRIPDDRDGAWQAQSTRGEKIADTLC</sequence>
<dbReference type="OrthoDB" id="9768433at2"/>
<dbReference type="RefSeq" id="WP_093476189.1">
    <property type="nucleotide sequence ID" value="NZ_FOUI01000009.1"/>
</dbReference>
<dbReference type="Gene3D" id="3.60.15.10">
    <property type="entry name" value="Ribonuclease Z/Hydroxyacylglutathione hydrolase-like"/>
    <property type="match status" value="1"/>
</dbReference>
<reference evidence="3" key="1">
    <citation type="submission" date="2016-10" db="EMBL/GenBank/DDBJ databases">
        <authorList>
            <person name="Varghese N."/>
            <person name="Submissions S."/>
        </authorList>
    </citation>
    <scope>NUCLEOTIDE SEQUENCE [LARGE SCALE GENOMIC DNA]</scope>
    <source>
        <strain evidence="3">DSM 24213</strain>
    </source>
</reference>
<dbReference type="AlphaFoldDB" id="A0A1I4SBD5"/>
<dbReference type="STRING" id="1720063.SAMN05216217_109102"/>
<protein>
    <submittedName>
        <fullName evidence="2">Metallo-beta-lactamase superfamily protein</fullName>
    </submittedName>
</protein>
<organism evidence="2 3">
    <name type="scientific">Halopseudomonas yangmingensis</name>
    <dbReference type="NCBI Taxonomy" id="1720063"/>
    <lineage>
        <taxon>Bacteria</taxon>
        <taxon>Pseudomonadati</taxon>
        <taxon>Pseudomonadota</taxon>
        <taxon>Gammaproteobacteria</taxon>
        <taxon>Pseudomonadales</taxon>
        <taxon>Pseudomonadaceae</taxon>
        <taxon>Halopseudomonas</taxon>
    </lineage>
</organism>
<dbReference type="InterPro" id="IPR045761">
    <property type="entry name" value="ODP_dom"/>
</dbReference>
<proteinExistence type="predicted"/>
<keyword evidence="3" id="KW-1185">Reference proteome</keyword>
<evidence type="ECO:0000313" key="3">
    <source>
        <dbReference type="Proteomes" id="UP000243629"/>
    </source>
</evidence>
<feature type="domain" description="Metallo-beta-lactamase" evidence="1">
    <location>
        <begin position="29"/>
        <end position="225"/>
    </location>
</feature>
<dbReference type="PANTHER" id="PTHR43041:SF1">
    <property type="entry name" value="METALLO-BETA-LACTAMASE DOMAIN-CONTAINING PROTEIN"/>
    <property type="match status" value="1"/>
</dbReference>
<dbReference type="Proteomes" id="UP000243629">
    <property type="component" value="Unassembled WGS sequence"/>
</dbReference>
<dbReference type="EMBL" id="FOUI01000009">
    <property type="protein sequence ID" value="SFM61641.1"/>
    <property type="molecule type" value="Genomic_DNA"/>
</dbReference>
<dbReference type="CDD" id="cd07709">
    <property type="entry name" value="flavodiiron_proteins_MBL-fold"/>
    <property type="match status" value="1"/>
</dbReference>
<accession>A0A1I4SBD5</accession>
<name>A0A1I4SBD5_9GAMM</name>
<dbReference type="Pfam" id="PF19583">
    <property type="entry name" value="ODP"/>
    <property type="match status" value="1"/>
</dbReference>
<dbReference type="InterPro" id="IPR001279">
    <property type="entry name" value="Metallo-B-lactamas"/>
</dbReference>